<organism evidence="1 2">
    <name type="scientific">Trametes sanguinea</name>
    <dbReference type="NCBI Taxonomy" id="158606"/>
    <lineage>
        <taxon>Eukaryota</taxon>
        <taxon>Fungi</taxon>
        <taxon>Dikarya</taxon>
        <taxon>Basidiomycota</taxon>
        <taxon>Agaricomycotina</taxon>
        <taxon>Agaricomycetes</taxon>
        <taxon>Polyporales</taxon>
        <taxon>Polyporaceae</taxon>
        <taxon>Trametes</taxon>
    </lineage>
</organism>
<keyword evidence="2" id="KW-1185">Reference proteome</keyword>
<dbReference type="EMBL" id="JANSHE010000140">
    <property type="protein sequence ID" value="KAJ3015868.1"/>
    <property type="molecule type" value="Genomic_DNA"/>
</dbReference>
<proteinExistence type="predicted"/>
<comment type="caution">
    <text evidence="1">The sequence shown here is derived from an EMBL/GenBank/DDBJ whole genome shotgun (WGS) entry which is preliminary data.</text>
</comment>
<sequence>MQSLIGQLLSLPTAARFGQLRYNYTLVIEHPMHDAWIAIQPPPSALSHKPQARMYITREETAAVIASSHCSSEMSSSEQPRTPSPAPAQETAGANADDTSGTHVSSGRPGFTAHNRKAVEELAHVEPDPAFFNDHLTACPNAVVEAIEKRSDVRRWVADISKVKTKEALLYQPVASLLTTISRVVFEHLQAAEDKDQLHLPERPIVFLDHHSHVPTHFPVGRVDDKPDIIGVVGPENAYNIAHDGTYEGVPYHCIETIVEAKAIYGDGQAQATRYAFNIQQARPDRPGLYCLSVKPGKFQVVYSSPVGIEASEHKPWDDCASLCAYIYSLYVPPEGHVLYDRTITAQEPAGVSLGKPTWTIETKDHVYSGAVIIFLGNPWGRRTTVFRVAREKRSVIIKEAYIDCDRRFNEADLLDHIHKGSFLPGVVRYITAEDVKNEDDAIILKKKDGTLTRKKRRLVLADIGQDLTLAESVNDLLMAIYDTLEVHRTLARNRQVLHRDMSLFNILMYPVSAPCETRWFCKDAPPLIDDVLQGELRPAEKRMARCLIIDLDNAASLVGAKADTVPEELRCRTGTPAYIARAVAGGSLYTTLTNLSWSEKMPELSGEAKNLYTKLYGEDRYNKYLDTHNTIHGGVPPQETLSASAARARKMTFYHLWEYDAESVFWTMYAALLRVVPKTSPKESEQSQDRLNRNWKMFYEHTIPRGCERDDTRNPLLDADEEKIAASLLPAMQEVALLIYNIARHVYPSYAVMTPPPPHEDHLHEAMQRLILQYLVDHRNNPIPLVPGKLRPVSFSDNPVINRGTYGATTQEQGSVPVVGVEAHTVDDIQAALKFAAKHNLRLVIKNTGHDYCGRSSGRDSFMVWTHRMKNITMHDAFRPAGSLSDESFEHAMTVQAGVQWLEAYNVANASGRTMVGAVAAGGSVGAAGGWVLGGGKSFITPVYGLGVDNALEFTLVLANGSHITTNAYEHPDLFWALRGGGGGTFGVVTSVTYKTYPNAPTVSASLIASVNSTQPAISSGPLAKAFTEFVRITPALTDAGWGGYITYGPGALGNFTYELVAIASNVSWEEANSTIIPYFDYVQALADNFSGSGTADTQLKISVAETTLYSSFPSWYMANIPASGLVGANLNIGSWLLPRDLVETNYTRVAETLAMVPNLSFEFIAGGAVSRVNASSTGLTPAWRKALIHTIFGVGWEDGTSAADISELQDTLKAASAKVRALAPDSGAYLNEASMFEPDPPKAFFGAHYDKLKAIKKVYDPMDLFVVLEGVGSDEWDRELRCKIR</sequence>
<gene>
    <name evidence="1" type="ORF">NUW54_g933</name>
</gene>
<protein>
    <submittedName>
        <fullName evidence="1">Uncharacterized protein</fullName>
    </submittedName>
</protein>
<evidence type="ECO:0000313" key="2">
    <source>
        <dbReference type="Proteomes" id="UP001144978"/>
    </source>
</evidence>
<accession>A0ACC1Q7T3</accession>
<evidence type="ECO:0000313" key="1">
    <source>
        <dbReference type="EMBL" id="KAJ3015868.1"/>
    </source>
</evidence>
<name>A0ACC1Q7T3_9APHY</name>
<dbReference type="Proteomes" id="UP001144978">
    <property type="component" value="Unassembled WGS sequence"/>
</dbReference>
<reference evidence="1" key="1">
    <citation type="submission" date="2022-08" db="EMBL/GenBank/DDBJ databases">
        <title>Genome Sequence of Pycnoporus sanguineus.</title>
        <authorList>
            <person name="Buettner E."/>
        </authorList>
    </citation>
    <scope>NUCLEOTIDE SEQUENCE</scope>
    <source>
        <strain evidence="1">CG-C14</strain>
    </source>
</reference>